<accession>A0A9D3QKS7</accession>
<gene>
    <name evidence="2" type="ORF">MATL_G00007050</name>
</gene>
<sequence length="142" mass="15280">MDVAFDWSFALPAIVFTLFAIIVAHALFTKKPTTASPLRTACDEDAQLGLTEKVNKPEVETKDLTPGQTHKANKIKTDEVIISEGSSGLKDQTESVTVAPVECIGAVKDQPVSESVISSNVARQETEIPDIKVSLSRPEVVC</sequence>
<organism evidence="2 3">
    <name type="scientific">Megalops atlanticus</name>
    <name type="common">Tarpon</name>
    <name type="synonym">Clupea gigantea</name>
    <dbReference type="NCBI Taxonomy" id="7932"/>
    <lineage>
        <taxon>Eukaryota</taxon>
        <taxon>Metazoa</taxon>
        <taxon>Chordata</taxon>
        <taxon>Craniata</taxon>
        <taxon>Vertebrata</taxon>
        <taxon>Euteleostomi</taxon>
        <taxon>Actinopterygii</taxon>
        <taxon>Neopterygii</taxon>
        <taxon>Teleostei</taxon>
        <taxon>Elopiformes</taxon>
        <taxon>Megalopidae</taxon>
        <taxon>Megalops</taxon>
    </lineage>
</organism>
<keyword evidence="1" id="KW-0472">Membrane</keyword>
<protein>
    <submittedName>
        <fullName evidence="2">Uncharacterized protein</fullName>
    </submittedName>
</protein>
<evidence type="ECO:0000256" key="1">
    <source>
        <dbReference type="SAM" id="Phobius"/>
    </source>
</evidence>
<dbReference type="EMBL" id="JAFDVH010000001">
    <property type="protein sequence ID" value="KAG7491767.1"/>
    <property type="molecule type" value="Genomic_DNA"/>
</dbReference>
<evidence type="ECO:0000313" key="2">
    <source>
        <dbReference type="EMBL" id="KAG7491767.1"/>
    </source>
</evidence>
<dbReference type="Proteomes" id="UP001046870">
    <property type="component" value="Chromosome 1"/>
</dbReference>
<evidence type="ECO:0000313" key="3">
    <source>
        <dbReference type="Proteomes" id="UP001046870"/>
    </source>
</evidence>
<keyword evidence="1" id="KW-1133">Transmembrane helix</keyword>
<dbReference type="AlphaFoldDB" id="A0A9D3QKS7"/>
<feature type="transmembrane region" description="Helical" evidence="1">
    <location>
        <begin position="6"/>
        <end position="28"/>
    </location>
</feature>
<name>A0A9D3QKS7_MEGAT</name>
<dbReference type="OrthoDB" id="5983600at2759"/>
<reference evidence="2" key="1">
    <citation type="submission" date="2021-01" db="EMBL/GenBank/DDBJ databases">
        <authorList>
            <person name="Zahm M."/>
            <person name="Roques C."/>
            <person name="Cabau C."/>
            <person name="Klopp C."/>
            <person name="Donnadieu C."/>
            <person name="Jouanno E."/>
            <person name="Lampietro C."/>
            <person name="Louis A."/>
            <person name="Herpin A."/>
            <person name="Echchiki A."/>
            <person name="Berthelot C."/>
            <person name="Parey E."/>
            <person name="Roest-Crollius H."/>
            <person name="Braasch I."/>
            <person name="Postlethwait J."/>
            <person name="Bobe J."/>
            <person name="Montfort J."/>
            <person name="Bouchez O."/>
            <person name="Begum T."/>
            <person name="Mejri S."/>
            <person name="Adams A."/>
            <person name="Chen W.-J."/>
            <person name="Guiguen Y."/>
        </authorList>
    </citation>
    <scope>NUCLEOTIDE SEQUENCE</scope>
    <source>
        <strain evidence="2">YG-15Mar2019-1</strain>
        <tissue evidence="2">Brain</tissue>
    </source>
</reference>
<keyword evidence="1" id="KW-0812">Transmembrane</keyword>
<comment type="caution">
    <text evidence="2">The sequence shown here is derived from an EMBL/GenBank/DDBJ whole genome shotgun (WGS) entry which is preliminary data.</text>
</comment>
<keyword evidence="3" id="KW-1185">Reference proteome</keyword>
<proteinExistence type="predicted"/>